<keyword evidence="4" id="KW-0274">FAD</keyword>
<evidence type="ECO:0000256" key="4">
    <source>
        <dbReference type="ARBA" id="ARBA00022827"/>
    </source>
</evidence>
<dbReference type="GO" id="GO:0003995">
    <property type="term" value="F:acyl-CoA dehydrogenase activity"/>
    <property type="evidence" value="ECO:0007669"/>
    <property type="project" value="TreeGrafter"/>
</dbReference>
<proteinExistence type="inferred from homology"/>
<keyword evidence="5" id="KW-0560">Oxidoreductase</keyword>
<keyword evidence="9" id="KW-1185">Reference proteome</keyword>
<dbReference type="InterPro" id="IPR009100">
    <property type="entry name" value="AcylCoA_DH/oxidase_NM_dom_sf"/>
</dbReference>
<dbReference type="PANTHER" id="PTHR43884">
    <property type="entry name" value="ACYL-COA DEHYDROGENASE"/>
    <property type="match status" value="1"/>
</dbReference>
<dbReference type="InterPro" id="IPR009075">
    <property type="entry name" value="AcylCo_DH/oxidase_C"/>
</dbReference>
<dbReference type="InterPro" id="IPR013786">
    <property type="entry name" value="AcylCoA_DH/ox_N"/>
</dbReference>
<dbReference type="Proteomes" id="UP000186438">
    <property type="component" value="Unassembled WGS sequence"/>
</dbReference>
<comment type="similarity">
    <text evidence="2">Belongs to the acyl-CoA dehydrogenase family.</text>
</comment>
<dbReference type="AlphaFoldDB" id="A0A1Q4HQN2"/>
<protein>
    <submittedName>
        <fullName evidence="8">Acyl-CoA dehydrogenase</fullName>
    </submittedName>
</protein>
<dbReference type="STRING" id="53378.BRW65_20810"/>
<evidence type="ECO:0000256" key="1">
    <source>
        <dbReference type="ARBA" id="ARBA00001974"/>
    </source>
</evidence>
<dbReference type="InterPro" id="IPR036250">
    <property type="entry name" value="AcylCo_DH-like_C"/>
</dbReference>
<reference evidence="8 9" key="1">
    <citation type="submission" date="2016-11" db="EMBL/GenBank/DDBJ databases">
        <title>Genome sequences of unsequenced Mycobacteria.</title>
        <authorList>
            <person name="Greninger A.L."/>
            <person name="Fang F."/>
            <person name="Jerome K.R."/>
        </authorList>
    </citation>
    <scope>NUCLEOTIDE SEQUENCE [LARGE SCALE GENOMIC DNA]</scope>
    <source>
        <strain evidence="8 9">M11</strain>
    </source>
</reference>
<organism evidence="8 9">
    <name type="scientific">Mycobacterium paraffinicum</name>
    <dbReference type="NCBI Taxonomy" id="53378"/>
    <lineage>
        <taxon>Bacteria</taxon>
        <taxon>Bacillati</taxon>
        <taxon>Actinomycetota</taxon>
        <taxon>Actinomycetes</taxon>
        <taxon>Mycobacteriales</taxon>
        <taxon>Mycobacteriaceae</taxon>
        <taxon>Mycobacterium</taxon>
    </lineage>
</organism>
<accession>A0A1Q4HQN2</accession>
<dbReference type="Pfam" id="PF00441">
    <property type="entry name" value="Acyl-CoA_dh_1"/>
    <property type="match status" value="1"/>
</dbReference>
<evidence type="ECO:0000313" key="8">
    <source>
        <dbReference type="EMBL" id="OJZ70189.1"/>
    </source>
</evidence>
<name>A0A1Q4HQN2_9MYCO</name>
<dbReference type="Pfam" id="PF02771">
    <property type="entry name" value="Acyl-CoA_dh_N"/>
    <property type="match status" value="1"/>
</dbReference>
<dbReference type="EMBL" id="MPNT01000022">
    <property type="protein sequence ID" value="OJZ70189.1"/>
    <property type="molecule type" value="Genomic_DNA"/>
</dbReference>
<dbReference type="PANTHER" id="PTHR43884:SF20">
    <property type="entry name" value="ACYL-COA DEHYDROGENASE FADE28"/>
    <property type="match status" value="1"/>
</dbReference>
<comment type="cofactor">
    <cofactor evidence="1">
        <name>FAD</name>
        <dbReference type="ChEBI" id="CHEBI:57692"/>
    </cofactor>
</comment>
<dbReference type="Gene3D" id="1.20.140.10">
    <property type="entry name" value="Butyryl-CoA Dehydrogenase, subunit A, domain 3"/>
    <property type="match status" value="1"/>
</dbReference>
<keyword evidence="3" id="KW-0285">Flavoprotein</keyword>
<dbReference type="RefSeq" id="WP_073877956.1">
    <property type="nucleotide sequence ID" value="NZ_MPNT01000022.1"/>
</dbReference>
<evidence type="ECO:0000256" key="2">
    <source>
        <dbReference type="ARBA" id="ARBA00009347"/>
    </source>
</evidence>
<dbReference type="InterPro" id="IPR046373">
    <property type="entry name" value="Acyl-CoA_Oxase/DH_mid-dom_sf"/>
</dbReference>
<evidence type="ECO:0000259" key="7">
    <source>
        <dbReference type="Pfam" id="PF02771"/>
    </source>
</evidence>
<dbReference type="Gene3D" id="1.10.540.10">
    <property type="entry name" value="Acyl-CoA dehydrogenase/oxidase, N-terminal domain"/>
    <property type="match status" value="1"/>
</dbReference>
<comment type="caution">
    <text evidence="8">The sequence shown here is derived from an EMBL/GenBank/DDBJ whole genome shotgun (WGS) entry which is preliminary data.</text>
</comment>
<sequence length="372" mass="38920">MKAIPTAEQRDFAASLRALLAAESPVPLVRALTEPGADRRTPALWHALTDAGVLGLAIAEEYGGCGGFLGDLAVFYVEAGRALCPTTVHSSIQSALAVDQLGCPDAKATWLPALARGTTRGTTALWSARDAAVVTAALRADPVAGQWRLSGTADYVADADVADVVVTSAAAQDRTLAFVVSTAAPGVTLEPLTMAGAQRACTVRFDDVALTADALLGDVTECALRRMANLAVALGSLDLVGVGEAVIDRTVGYTKLRHQFGRPIASFQAAQHLVADMHIALAAARLAAHEAVFWIGRGRTATRETAIARMHAATAARQITLDAHQLHGGMGYVTETDLHLWTERARLGSTWGGGADVAAAWLEETLKSEEGR</sequence>
<dbReference type="GO" id="GO:0050660">
    <property type="term" value="F:flavin adenine dinucleotide binding"/>
    <property type="evidence" value="ECO:0007669"/>
    <property type="project" value="InterPro"/>
</dbReference>
<dbReference type="SUPFAM" id="SSF56645">
    <property type="entry name" value="Acyl-CoA dehydrogenase NM domain-like"/>
    <property type="match status" value="1"/>
</dbReference>
<feature type="domain" description="Acyl-CoA dehydrogenase/oxidase N-terminal" evidence="7">
    <location>
        <begin position="6"/>
        <end position="117"/>
    </location>
</feature>
<evidence type="ECO:0000313" key="9">
    <source>
        <dbReference type="Proteomes" id="UP000186438"/>
    </source>
</evidence>
<evidence type="ECO:0000256" key="3">
    <source>
        <dbReference type="ARBA" id="ARBA00022630"/>
    </source>
</evidence>
<feature type="domain" description="Acyl-CoA dehydrogenase/oxidase C-terminal" evidence="6">
    <location>
        <begin position="239"/>
        <end position="359"/>
    </location>
</feature>
<dbReference type="InterPro" id="IPR037069">
    <property type="entry name" value="AcylCoA_DH/ox_N_sf"/>
</dbReference>
<dbReference type="OrthoDB" id="4447929at2"/>
<dbReference type="SUPFAM" id="SSF47203">
    <property type="entry name" value="Acyl-CoA dehydrogenase C-terminal domain-like"/>
    <property type="match status" value="1"/>
</dbReference>
<dbReference type="Gene3D" id="2.40.110.10">
    <property type="entry name" value="Butyryl-CoA Dehydrogenase, subunit A, domain 2"/>
    <property type="match status" value="1"/>
</dbReference>
<gene>
    <name evidence="8" type="ORF">BRW65_20810</name>
</gene>
<evidence type="ECO:0000259" key="6">
    <source>
        <dbReference type="Pfam" id="PF00441"/>
    </source>
</evidence>
<evidence type="ECO:0000256" key="5">
    <source>
        <dbReference type="ARBA" id="ARBA00023002"/>
    </source>
</evidence>